<dbReference type="AlphaFoldDB" id="A0A1M6G448"/>
<keyword evidence="2" id="KW-1185">Reference proteome</keyword>
<proteinExistence type="predicted"/>
<dbReference type="EMBL" id="FQYX01000010">
    <property type="protein sequence ID" value="SHJ04785.1"/>
    <property type="molecule type" value="Genomic_DNA"/>
</dbReference>
<evidence type="ECO:0000313" key="2">
    <source>
        <dbReference type="Proteomes" id="UP000184231"/>
    </source>
</evidence>
<dbReference type="STRING" id="558155.SAMN04487911_11023"/>
<gene>
    <name evidence="1" type="ORF">SAMN04487911_11023</name>
</gene>
<evidence type="ECO:0000313" key="1">
    <source>
        <dbReference type="EMBL" id="SHJ04785.1"/>
    </source>
</evidence>
<evidence type="ECO:0008006" key="3">
    <source>
        <dbReference type="Google" id="ProtNLM"/>
    </source>
</evidence>
<sequence>MKNTLMLLGILGFSLMGFSQVTDNDKEAKEVKLEEVTVTPIVNFSYQNLVREDTTPDYVQNLQDEVARYDVTQDPNFNGDYEAYEVIFSQTNGRIIATYDQDGKVISTFEKFKNVTPPESVRNSIYELYPNWTIHKDIYRVTYFQGEDVKKIYQLQVRKDNQKKNIKVDTKGNIL</sequence>
<protein>
    <recommendedName>
        <fullName evidence="3">Nicotinate-nucleotide adenylyltransferase</fullName>
    </recommendedName>
</protein>
<dbReference type="SUPFAM" id="SSF160574">
    <property type="entry name" value="BT0923-like"/>
    <property type="match status" value="1"/>
</dbReference>
<dbReference type="OrthoDB" id="668160at2"/>
<organism evidence="1 2">
    <name type="scientific">Arenibacter nanhaiticus</name>
    <dbReference type="NCBI Taxonomy" id="558155"/>
    <lineage>
        <taxon>Bacteria</taxon>
        <taxon>Pseudomonadati</taxon>
        <taxon>Bacteroidota</taxon>
        <taxon>Flavobacteriia</taxon>
        <taxon>Flavobacteriales</taxon>
        <taxon>Flavobacteriaceae</taxon>
        <taxon>Arenibacter</taxon>
    </lineage>
</organism>
<dbReference type="Gene3D" id="3.10.450.360">
    <property type="match status" value="1"/>
</dbReference>
<dbReference type="RefSeq" id="WP_143150475.1">
    <property type="nucleotide sequence ID" value="NZ_FQYX01000010.1"/>
</dbReference>
<reference evidence="1 2" key="1">
    <citation type="submission" date="2016-11" db="EMBL/GenBank/DDBJ databases">
        <authorList>
            <person name="Jaros S."/>
            <person name="Januszkiewicz K."/>
            <person name="Wedrychowicz H."/>
        </authorList>
    </citation>
    <scope>NUCLEOTIDE SEQUENCE [LARGE SCALE GENOMIC DNA]</scope>
    <source>
        <strain evidence="1 2">CGMCC 1.8863</strain>
    </source>
</reference>
<dbReference type="Proteomes" id="UP000184231">
    <property type="component" value="Unassembled WGS sequence"/>
</dbReference>
<name>A0A1M6G448_9FLAO</name>
<accession>A0A1M6G448</accession>